<feature type="region of interest" description="Disordered" evidence="2">
    <location>
        <begin position="156"/>
        <end position="243"/>
    </location>
</feature>
<feature type="compositionally biased region" description="Basic residues" evidence="2">
    <location>
        <begin position="225"/>
        <end position="234"/>
    </location>
</feature>
<organism evidence="4 5">
    <name type="scientific">Tetrapisispora phaffii (strain ATCC 24235 / CBS 4417 / NBRC 1672 / NRRL Y-8282 / UCD 70-5)</name>
    <name type="common">Yeast</name>
    <name type="synonym">Fabospora phaffii</name>
    <dbReference type="NCBI Taxonomy" id="1071381"/>
    <lineage>
        <taxon>Eukaryota</taxon>
        <taxon>Fungi</taxon>
        <taxon>Dikarya</taxon>
        <taxon>Ascomycota</taxon>
        <taxon>Saccharomycotina</taxon>
        <taxon>Saccharomycetes</taxon>
        <taxon>Saccharomycetales</taxon>
        <taxon>Saccharomycetaceae</taxon>
        <taxon>Tetrapisispora</taxon>
    </lineage>
</organism>
<dbReference type="InterPro" id="IPR021386">
    <property type="entry name" value="SPP41_DUF3020"/>
</dbReference>
<dbReference type="Pfam" id="PF11223">
    <property type="entry name" value="DUF3020"/>
    <property type="match status" value="1"/>
</dbReference>
<proteinExistence type="predicted"/>
<feature type="compositionally biased region" description="Basic and acidic residues" evidence="2">
    <location>
        <begin position="184"/>
        <end position="196"/>
    </location>
</feature>
<keyword evidence="1" id="KW-0175">Coiled coil</keyword>
<dbReference type="Proteomes" id="UP000005666">
    <property type="component" value="Chromosome 11"/>
</dbReference>
<feature type="region of interest" description="Disordered" evidence="2">
    <location>
        <begin position="1026"/>
        <end position="1047"/>
    </location>
</feature>
<dbReference type="OMA" id="KGPPYPA"/>
<protein>
    <recommendedName>
        <fullName evidence="3">DUF3020 domain-containing protein</fullName>
    </recommendedName>
</protein>
<evidence type="ECO:0000256" key="2">
    <source>
        <dbReference type="SAM" id="MobiDB-lite"/>
    </source>
</evidence>
<dbReference type="HOGENOM" id="CLU_251351_0_0_1"/>
<dbReference type="STRING" id="1071381.G8BZ19"/>
<feature type="compositionally biased region" description="Basic and acidic residues" evidence="2">
    <location>
        <begin position="86"/>
        <end position="104"/>
    </location>
</feature>
<feature type="domain" description="DUF3020" evidence="3">
    <location>
        <begin position="1274"/>
        <end position="1322"/>
    </location>
</feature>
<dbReference type="KEGG" id="tpf:TPHA_0K00130"/>
<keyword evidence="5" id="KW-1185">Reference proteome</keyword>
<dbReference type="RefSeq" id="XP_003687581.1">
    <property type="nucleotide sequence ID" value="XM_003687533.1"/>
</dbReference>
<evidence type="ECO:0000256" key="1">
    <source>
        <dbReference type="SAM" id="Coils"/>
    </source>
</evidence>
<feature type="region of interest" description="Disordered" evidence="2">
    <location>
        <begin position="382"/>
        <end position="408"/>
    </location>
</feature>
<evidence type="ECO:0000313" key="4">
    <source>
        <dbReference type="EMBL" id="CCE65147.1"/>
    </source>
</evidence>
<feature type="region of interest" description="Disordered" evidence="2">
    <location>
        <begin position="951"/>
        <end position="1002"/>
    </location>
</feature>
<feature type="region of interest" description="Disordered" evidence="2">
    <location>
        <begin position="82"/>
        <end position="107"/>
    </location>
</feature>
<feature type="region of interest" description="Disordered" evidence="2">
    <location>
        <begin position="287"/>
        <end position="361"/>
    </location>
</feature>
<feature type="compositionally biased region" description="Low complexity" evidence="2">
    <location>
        <begin position="309"/>
        <end position="318"/>
    </location>
</feature>
<feature type="compositionally biased region" description="Polar residues" evidence="2">
    <location>
        <begin position="382"/>
        <end position="394"/>
    </location>
</feature>
<evidence type="ECO:0000259" key="3">
    <source>
        <dbReference type="Pfam" id="PF11223"/>
    </source>
</evidence>
<name>G8BZ19_TETPH</name>
<dbReference type="OrthoDB" id="5595797at2759"/>
<gene>
    <name evidence="4" type="primary">TPHA0K00130</name>
    <name evidence="4" type="ordered locus">TPHA_0K00130</name>
</gene>
<evidence type="ECO:0000313" key="5">
    <source>
        <dbReference type="Proteomes" id="UP000005666"/>
    </source>
</evidence>
<feature type="region of interest" description="Disordered" evidence="2">
    <location>
        <begin position="504"/>
        <end position="529"/>
    </location>
</feature>
<dbReference type="eggNOG" id="ENOG502S97X">
    <property type="taxonomic scope" value="Eukaryota"/>
</dbReference>
<dbReference type="EMBL" id="HE612866">
    <property type="protein sequence ID" value="CCE65147.1"/>
    <property type="molecule type" value="Genomic_DNA"/>
</dbReference>
<reference evidence="4 5" key="1">
    <citation type="journal article" date="2011" name="Proc. Natl. Acad. Sci. U.S.A.">
        <title>Evolutionary erosion of yeast sex chromosomes by mating-type switching accidents.</title>
        <authorList>
            <person name="Gordon J.L."/>
            <person name="Armisen D."/>
            <person name="Proux-Wera E."/>
            <person name="Oheigeartaigh S.S."/>
            <person name="Byrne K.P."/>
            <person name="Wolfe K.H."/>
        </authorList>
    </citation>
    <scope>NUCLEOTIDE SEQUENCE [LARGE SCALE GENOMIC DNA]</scope>
    <source>
        <strain evidence="5">ATCC 24235 / CBS 4417 / NBRC 1672 / NRRL Y-8282 / UCD 70-5</strain>
    </source>
</reference>
<dbReference type="GeneID" id="11533309"/>
<feature type="coiled-coil region" evidence="1">
    <location>
        <begin position="565"/>
        <end position="621"/>
    </location>
</feature>
<accession>G8BZ19</accession>
<feature type="compositionally biased region" description="Low complexity" evidence="2">
    <location>
        <begin position="326"/>
        <end position="338"/>
    </location>
</feature>
<feature type="compositionally biased region" description="Basic residues" evidence="2">
    <location>
        <begin position="519"/>
        <end position="529"/>
    </location>
</feature>
<sequence length="1411" mass="159660">MSDEENSGEDMNFNALVGNILNNHEEVHAGSNVLSTEHLEDIHNDDSHPIVKLTMDHELPDFGTEDMDLEAVVNAIHNFNENTDDITEHHEEQSAEKEDIESRNENQQWAHALQQSLLQATTSNHSTTKGHIIVDDELDQDDMNLRNAILDSLQQLDKEKPIQKRKSKAKEAEDTQKSKSGTKQKMDQTETPKSTEELPSDTSKKHQRRRKNEQRIKTSNSTNKIKSKKSKKKSDRVEDDSLLNFEDVIKGFMQQDDNTGKKLDMESGDLETQALVEATLKAFEKELMDSQTTKTPTEQKKATNKKKAISSAKIATTTNKRKTVTKKASTTKAKASLTNKKEPATLNKKKSKDKKPEEISYGDDDFSKALAEMVNQVVNTSISDKTNKQTNRQTDVIPPITAIDNKNKQPELQDIDQAGDENFDLNQIMQRALAMAFQEQTQQDVDQSVVDDFNRGLDSFGVSDILVPSKATSEKKKSNLKKKVSKSKSINYMVKPKKISKSKLLKKKSKSSMLPKVPKEKKVKVPKTTKVRHTKVQLPFKFPKPSKHKKNDSHLKRRLYRKLAIEAANVARQKLRENKHAYKERLKSEQKKVSEQRKLRKVEEKENLEKERKELEEIVSKGPPYPADLRLTKRGEPKKPYRRWTPEEMAIRAQMPLEEPKRPKKIKKPKKKSKKLKKIPLSTLRKIPLFNISKGNGAVTSDSVTSRQYAPLSKYRMELNKLAPPSSNLSNELDTGNLNSIEIYKSRVVQEKLLLFDPSVKTIVRKEKWAFHPPWSLPEHPPHALPVARRKGKTYIEKLKDSKKKSKAKKSFKNLRNSLTNNARNNIIPAILFPIINTLKSAARAKVAAGASPEEATRHMMTIIQHTKRSIAHSLALSRRNAAHDYTTFKSEDDIISSHNKQSLLKKIPIFSLSSIRKINTAETTPPTIIKLEHNEDLEKAKLRETGKDLNNSLVSTTSPSDHNIGKTISQFSTPKSNDVTSKGDTVYDTNNTSPSLLPEDLTSTSSIKSSDILHIDPLLANISTTEHTSDDEEKPSLDVQSQPTNPVSVEKEQLILQANEPISDNAVREPNAYNKNNFDETDLTITRVIQSSKATPAIVKIEPKQESSYEPDNMTKMVESLIQKHIDKSNNVENDVVLPSHITNMISSTISTLLPALDDSNDKDHGRRAYTKPPPPVLNLDGLVPPSGVAGPVVQRPPLTKIIKPELGLDTDDIRQSRSLGFKKKASSEQPKELSAIKFNIPKNIGNKRSGAVKYARLYLNKQDMSTLTKEINKERKRKWRSANIVKNWENDVRARLKKRSKIELIDLTDEQKTNWVNNEFQKRKTEFMIKNEDSADSTSDLSFSSGSNGSSNITENEVLNMIANILKREDIAHKIEQNLIDDMDKAVTSKTKRRKLDDKNTQNINTTLV</sequence>